<evidence type="ECO:0000313" key="2">
    <source>
        <dbReference type="EMBL" id="MCS0634837.1"/>
    </source>
</evidence>
<accession>A0ABT2CBP2</accession>
<dbReference type="RefSeq" id="WP_258785471.1">
    <property type="nucleotide sequence ID" value="NZ_JANUGQ010000002.1"/>
</dbReference>
<keyword evidence="1" id="KW-0472">Membrane</keyword>
<gene>
    <name evidence="2" type="ORF">NX801_04020</name>
</gene>
<keyword evidence="1" id="KW-1133">Transmembrane helix</keyword>
<feature type="transmembrane region" description="Helical" evidence="1">
    <location>
        <begin position="41"/>
        <end position="62"/>
    </location>
</feature>
<evidence type="ECO:0008006" key="4">
    <source>
        <dbReference type="Google" id="ProtNLM"/>
    </source>
</evidence>
<evidence type="ECO:0000256" key="1">
    <source>
        <dbReference type="SAM" id="Phobius"/>
    </source>
</evidence>
<dbReference type="EMBL" id="JANUGQ010000002">
    <property type="protein sequence ID" value="MCS0634837.1"/>
    <property type="molecule type" value="Genomic_DNA"/>
</dbReference>
<sequence length="74" mass="7867">MTHRRRRAPGDRASSAGLFALAALALVVAALFLLLPRSPGFWTYLAAVTAVGVAVAGLVNGVRSKRWSRGTRHP</sequence>
<keyword evidence="3" id="KW-1185">Reference proteome</keyword>
<keyword evidence="1" id="KW-0812">Transmembrane</keyword>
<comment type="caution">
    <text evidence="2">The sequence shown here is derived from an EMBL/GenBank/DDBJ whole genome shotgun (WGS) entry which is preliminary data.</text>
</comment>
<proteinExistence type="predicted"/>
<dbReference type="Proteomes" id="UP001431313">
    <property type="component" value="Unassembled WGS sequence"/>
</dbReference>
<feature type="transmembrane region" description="Helical" evidence="1">
    <location>
        <begin position="12"/>
        <end position="35"/>
    </location>
</feature>
<name>A0ABT2CBP2_9ACTN</name>
<protein>
    <recommendedName>
        <fullName evidence="4">Integral membrane protein</fullName>
    </recommendedName>
</protein>
<organism evidence="2 3">
    <name type="scientific">Streptomyces pyxinae</name>
    <dbReference type="NCBI Taxonomy" id="2970734"/>
    <lineage>
        <taxon>Bacteria</taxon>
        <taxon>Bacillati</taxon>
        <taxon>Actinomycetota</taxon>
        <taxon>Actinomycetes</taxon>
        <taxon>Kitasatosporales</taxon>
        <taxon>Streptomycetaceae</taxon>
        <taxon>Streptomyces</taxon>
    </lineage>
</organism>
<reference evidence="2" key="1">
    <citation type="submission" date="2022-08" db="EMBL/GenBank/DDBJ databases">
        <authorList>
            <person name="Somphong A."/>
            <person name="Phongsopitanun W."/>
        </authorList>
    </citation>
    <scope>NUCLEOTIDE SEQUENCE</scope>
    <source>
        <strain evidence="2">LP05-1</strain>
    </source>
</reference>
<evidence type="ECO:0000313" key="3">
    <source>
        <dbReference type="Proteomes" id="UP001431313"/>
    </source>
</evidence>